<sequence length="597" mass="69061">MAEALGLAASVIAVVDVTAKVGSATFKLMKLWNEVKEVPTMLLQKAERIEDLEDFLLDAEDHIQNSPLPQAFWKTNHRLQQHIEKVRRALDEVQDMVDDLQAKSTARKDGFRSKLLSTKVVFRKDELRALDRKLDAALGLFSIAQMQWIMAMSTFRTSMSIEERSERPAASDAPTVEKKTKRVLASTTPALFYISTPASILPTFRFGFGDNDNFQFSIQAPSWLTGSVYSVMAQKSYQGWQLNLRAYEVVRYFDDEFAIRKQDDPLRERWVREKLATNNFLDDYLEDLGQASLLLDFGISLSLFQLLLKRNNPIKTSVSLLTRLSHLRLVAASCSWEAEEIYYIFPEARYLDVHNGMLAYSRNIEGSALFHSFAMGMAGNFTRKSCHPNPDQWAESRKLWKKLLHDSIRLDHLSLHHLDTTSHWSTDESISSALVAVIKSVIHADPRTLSTAEQVCKSMVATLSEWVTILSSSDVDLLHYGREERHMYEQGLTTFWQRWAPWKGGTIGRTRFCLIGITYGSCPNHWRLWWTYEYEDYAGEFWDMIQDEASKVPGAWVDDSWDPVYYAYEEWDRWKTWENEQPTPLIWSEYRRVRPPL</sequence>
<evidence type="ECO:0000256" key="1">
    <source>
        <dbReference type="SAM" id="Coils"/>
    </source>
</evidence>
<keyword evidence="1" id="KW-0175">Coiled coil</keyword>
<evidence type="ECO:0008006" key="4">
    <source>
        <dbReference type="Google" id="ProtNLM"/>
    </source>
</evidence>
<name>A0A010SC47_9PEZI</name>
<organism evidence="2 3">
    <name type="scientific">Colletotrichum fioriniae PJ7</name>
    <dbReference type="NCBI Taxonomy" id="1445577"/>
    <lineage>
        <taxon>Eukaryota</taxon>
        <taxon>Fungi</taxon>
        <taxon>Dikarya</taxon>
        <taxon>Ascomycota</taxon>
        <taxon>Pezizomycotina</taxon>
        <taxon>Sordariomycetes</taxon>
        <taxon>Hypocreomycetidae</taxon>
        <taxon>Glomerellales</taxon>
        <taxon>Glomerellaceae</taxon>
        <taxon>Colletotrichum</taxon>
        <taxon>Colletotrichum acutatum species complex</taxon>
    </lineage>
</organism>
<proteinExistence type="predicted"/>
<dbReference type="HOGENOM" id="CLU_025581_1_0_1"/>
<comment type="caution">
    <text evidence="2">The sequence shown here is derived from an EMBL/GenBank/DDBJ whole genome shotgun (WGS) entry which is preliminary data.</text>
</comment>
<protein>
    <recommendedName>
        <fullName evidence="4">NACHT-NTPase and P-loop NTPases N-terminal domain-containing protein</fullName>
    </recommendedName>
</protein>
<dbReference type="OrthoDB" id="3200163at2759"/>
<reference evidence="2 3" key="1">
    <citation type="submission" date="2014-02" db="EMBL/GenBank/DDBJ databases">
        <title>The genome sequence of Colletotrichum fioriniae PJ7.</title>
        <authorList>
            <person name="Baroncelli R."/>
            <person name="Thon M.R."/>
        </authorList>
    </citation>
    <scope>NUCLEOTIDE SEQUENCE [LARGE SCALE GENOMIC DNA]</scope>
    <source>
        <strain evidence="2 3">PJ7</strain>
    </source>
</reference>
<keyword evidence="3" id="KW-1185">Reference proteome</keyword>
<feature type="coiled-coil region" evidence="1">
    <location>
        <begin position="76"/>
        <end position="103"/>
    </location>
</feature>
<gene>
    <name evidence="2" type="ORF">CFIO01_10302</name>
</gene>
<evidence type="ECO:0000313" key="2">
    <source>
        <dbReference type="EMBL" id="EXF82323.1"/>
    </source>
</evidence>
<evidence type="ECO:0000313" key="3">
    <source>
        <dbReference type="Proteomes" id="UP000020467"/>
    </source>
</evidence>
<dbReference type="EMBL" id="JARH01000324">
    <property type="protein sequence ID" value="EXF82323.1"/>
    <property type="molecule type" value="Genomic_DNA"/>
</dbReference>
<dbReference type="AlphaFoldDB" id="A0A010SC47"/>
<dbReference type="KEGG" id="cfj:CFIO01_10302"/>
<dbReference type="Proteomes" id="UP000020467">
    <property type="component" value="Unassembled WGS sequence"/>
</dbReference>
<accession>A0A010SC47</accession>
<dbReference type="eggNOG" id="ENOG502T490">
    <property type="taxonomic scope" value="Eukaryota"/>
</dbReference>